<evidence type="ECO:0000256" key="1">
    <source>
        <dbReference type="SAM" id="MobiDB-lite"/>
    </source>
</evidence>
<dbReference type="EMBL" id="JBHLXJ010000008">
    <property type="protein sequence ID" value="MFC0349714.1"/>
    <property type="molecule type" value="Genomic_DNA"/>
</dbReference>
<dbReference type="Proteomes" id="UP001589844">
    <property type="component" value="Unassembled WGS sequence"/>
</dbReference>
<protein>
    <submittedName>
        <fullName evidence="2">Uncharacterized protein</fullName>
    </submittedName>
</protein>
<dbReference type="RefSeq" id="WP_390211478.1">
    <property type="nucleotide sequence ID" value="NZ_JBHLXJ010000008.1"/>
</dbReference>
<keyword evidence="3" id="KW-1185">Reference proteome</keyword>
<proteinExistence type="predicted"/>
<name>A0ABV6ID10_9BURK</name>
<sequence length="168" mass="18167">MSLDAMINHDAARSAIAAAMGMDLTLGKALVQYLALFRPSKRSLSFDRVAALLEELVPMVQAGKVTRNGQHYAAPRESWKLAIETVLASRGTLQLPLKSHGYLLAVLIGAAEKLEAKLEQAKEAQRQGVAGAGSHRQDVVQGVTKLEVPQPKQPMPESVRQALKPKPK</sequence>
<evidence type="ECO:0000313" key="2">
    <source>
        <dbReference type="EMBL" id="MFC0349714.1"/>
    </source>
</evidence>
<evidence type="ECO:0000313" key="3">
    <source>
        <dbReference type="Proteomes" id="UP001589844"/>
    </source>
</evidence>
<comment type="caution">
    <text evidence="2">The sequence shown here is derived from an EMBL/GenBank/DDBJ whole genome shotgun (WGS) entry which is preliminary data.</text>
</comment>
<organism evidence="2 3">
    <name type="scientific">Undibacterium danionis</name>
    <dbReference type="NCBI Taxonomy" id="1812100"/>
    <lineage>
        <taxon>Bacteria</taxon>
        <taxon>Pseudomonadati</taxon>
        <taxon>Pseudomonadota</taxon>
        <taxon>Betaproteobacteria</taxon>
        <taxon>Burkholderiales</taxon>
        <taxon>Oxalobacteraceae</taxon>
        <taxon>Undibacterium</taxon>
    </lineage>
</organism>
<accession>A0ABV6ID10</accession>
<feature type="region of interest" description="Disordered" evidence="1">
    <location>
        <begin position="122"/>
        <end position="168"/>
    </location>
</feature>
<reference evidence="2 3" key="1">
    <citation type="submission" date="2024-09" db="EMBL/GenBank/DDBJ databases">
        <authorList>
            <person name="Sun Q."/>
            <person name="Mori K."/>
        </authorList>
    </citation>
    <scope>NUCLEOTIDE SEQUENCE [LARGE SCALE GENOMIC DNA]</scope>
    <source>
        <strain evidence="2 3">CCM 8677</strain>
    </source>
</reference>
<gene>
    <name evidence="2" type="ORF">ACFFJH_07835</name>
</gene>